<dbReference type="EMBL" id="CYSD01000012">
    <property type="protein sequence ID" value="CUH75211.1"/>
    <property type="molecule type" value="Genomic_DNA"/>
</dbReference>
<gene>
    <name evidence="1" type="ORF">TRM7557_00272</name>
</gene>
<accession>A0A0P1G0I0</accession>
<dbReference type="STRING" id="928856.SAMN04488049_10989"/>
<organism evidence="1 2">
    <name type="scientific">Tritonibacter multivorans</name>
    <dbReference type="NCBI Taxonomy" id="928856"/>
    <lineage>
        <taxon>Bacteria</taxon>
        <taxon>Pseudomonadati</taxon>
        <taxon>Pseudomonadota</taxon>
        <taxon>Alphaproteobacteria</taxon>
        <taxon>Rhodobacterales</taxon>
        <taxon>Paracoccaceae</taxon>
        <taxon>Tritonibacter</taxon>
    </lineage>
</organism>
<protein>
    <submittedName>
        <fullName evidence="1">Uncharacterized protein</fullName>
    </submittedName>
</protein>
<evidence type="ECO:0000313" key="2">
    <source>
        <dbReference type="Proteomes" id="UP000052022"/>
    </source>
</evidence>
<name>A0A0P1G0I0_9RHOB</name>
<dbReference type="Proteomes" id="UP000052022">
    <property type="component" value="Unassembled WGS sequence"/>
</dbReference>
<sequence>MSGASGGDIWKKMKACALFIAAAIAFEGRCAGVFIFSKISPPEALSFCLAMPSVAGAPHGGVRLFFCGWHRLFPS</sequence>
<evidence type="ECO:0000313" key="1">
    <source>
        <dbReference type="EMBL" id="CUH75211.1"/>
    </source>
</evidence>
<dbReference type="AlphaFoldDB" id="A0A0P1G0I0"/>
<dbReference type="RefSeq" id="WP_058288427.1">
    <property type="nucleotide sequence ID" value="NZ_CYSD01000012.1"/>
</dbReference>
<reference evidence="1 2" key="1">
    <citation type="submission" date="2015-09" db="EMBL/GenBank/DDBJ databases">
        <authorList>
            <consortium name="Swine Surveillance"/>
        </authorList>
    </citation>
    <scope>NUCLEOTIDE SEQUENCE [LARGE SCALE GENOMIC DNA]</scope>
    <source>
        <strain evidence="1 2">CECT 7557</strain>
    </source>
</reference>
<keyword evidence="2" id="KW-1185">Reference proteome</keyword>
<proteinExistence type="predicted"/>